<evidence type="ECO:0008006" key="5">
    <source>
        <dbReference type="Google" id="ProtNLM"/>
    </source>
</evidence>
<evidence type="ECO:0000313" key="4">
    <source>
        <dbReference type="Proteomes" id="UP000612282"/>
    </source>
</evidence>
<organism evidence="3 4">
    <name type="scientific">Actinoplanes couchii</name>
    <dbReference type="NCBI Taxonomy" id="403638"/>
    <lineage>
        <taxon>Bacteria</taxon>
        <taxon>Bacillati</taxon>
        <taxon>Actinomycetota</taxon>
        <taxon>Actinomycetes</taxon>
        <taxon>Micromonosporales</taxon>
        <taxon>Micromonosporaceae</taxon>
        <taxon>Actinoplanes</taxon>
    </lineage>
</organism>
<evidence type="ECO:0000256" key="2">
    <source>
        <dbReference type="SAM" id="SignalP"/>
    </source>
</evidence>
<feature type="compositionally biased region" description="Basic and acidic residues" evidence="1">
    <location>
        <begin position="66"/>
        <end position="98"/>
    </location>
</feature>
<dbReference type="Proteomes" id="UP000612282">
    <property type="component" value="Unassembled WGS sequence"/>
</dbReference>
<feature type="region of interest" description="Disordered" evidence="1">
    <location>
        <begin position="35"/>
        <end position="129"/>
    </location>
</feature>
<comment type="caution">
    <text evidence="3">The sequence shown here is derived from an EMBL/GenBank/DDBJ whole genome shotgun (WGS) entry which is preliminary data.</text>
</comment>
<reference evidence="3 4" key="1">
    <citation type="submission" date="2021-01" db="EMBL/GenBank/DDBJ databases">
        <title>Whole genome shotgun sequence of Actinoplanes couchii NBRC 106145.</title>
        <authorList>
            <person name="Komaki H."/>
            <person name="Tamura T."/>
        </authorList>
    </citation>
    <scope>NUCLEOTIDE SEQUENCE [LARGE SCALE GENOMIC DNA]</scope>
    <source>
        <strain evidence="3 4">NBRC 106145</strain>
    </source>
</reference>
<feature type="compositionally biased region" description="Basic and acidic residues" evidence="1">
    <location>
        <begin position="105"/>
        <end position="119"/>
    </location>
</feature>
<sequence length="324" mass="33940">MGVLKHKIIVLPAAFVLSAGLGLTTVVGPAAAAPTAPAAVAPPPPPGADQPDDQDGASHHVGQGGEPHRADKGGEPHRADKGGAPQRADRGGVPRPVDKGGVPRPVDKGDAPRPVDKGDAPPPPDKGGKVAKQLEKAVLSEDDVPKGYVAQDMPHIDEMFAAMVGGYRLNADPCATPPKYTGKPDGVPSATALFLNEKKSVVVVEMLAATGPEVASDMVTDTETVLDECPVTKSPGTELEMEALDWNPKLGDESITVGMRFDVKEPDLRMSMRGKVAFVAYRDLSLTVGLIGVKEPSDRDFKNVVRTAVRKAVLSTPVATERRM</sequence>
<dbReference type="EMBL" id="BOMG01000040">
    <property type="protein sequence ID" value="GID54418.1"/>
    <property type="molecule type" value="Genomic_DNA"/>
</dbReference>
<keyword evidence="4" id="KW-1185">Reference proteome</keyword>
<proteinExistence type="predicted"/>
<feature type="chain" id="PRO_5046299606" description="PknH-like extracellular domain-containing protein" evidence="2">
    <location>
        <begin position="33"/>
        <end position="324"/>
    </location>
</feature>
<evidence type="ECO:0000256" key="1">
    <source>
        <dbReference type="SAM" id="MobiDB-lite"/>
    </source>
</evidence>
<keyword evidence="2" id="KW-0732">Signal</keyword>
<name>A0ABQ3X7F1_9ACTN</name>
<gene>
    <name evidence="3" type="ORF">Aco03nite_028220</name>
</gene>
<evidence type="ECO:0000313" key="3">
    <source>
        <dbReference type="EMBL" id="GID54418.1"/>
    </source>
</evidence>
<feature type="signal peptide" evidence="2">
    <location>
        <begin position="1"/>
        <end position="32"/>
    </location>
</feature>
<accession>A0ABQ3X7F1</accession>
<protein>
    <recommendedName>
        <fullName evidence="5">PknH-like extracellular domain-containing protein</fullName>
    </recommendedName>
</protein>